<dbReference type="Pfam" id="PF13307">
    <property type="entry name" value="Helicase_C_2"/>
    <property type="match status" value="1"/>
</dbReference>
<evidence type="ECO:0000313" key="6">
    <source>
        <dbReference type="EMBL" id="RED54349.1"/>
    </source>
</evidence>
<keyword evidence="2" id="KW-0378">Hydrolase</keyword>
<evidence type="ECO:0000256" key="3">
    <source>
        <dbReference type="ARBA" id="ARBA00022840"/>
    </source>
</evidence>
<dbReference type="InterPro" id="IPR006555">
    <property type="entry name" value="ATP-dep_Helicase_C"/>
</dbReference>
<dbReference type="Proteomes" id="UP000256845">
    <property type="component" value="Unassembled WGS sequence"/>
</dbReference>
<dbReference type="GO" id="GO:0003678">
    <property type="term" value="F:DNA helicase activity"/>
    <property type="evidence" value="ECO:0007669"/>
    <property type="project" value="TreeGrafter"/>
</dbReference>
<sequence length="924" mass="101919">MSNSVSHNPAEILFPDADILVTGAAHYAVLTTDGEMLQGPVTEARKFLSTDRPPVICHMPATARRAGGKPFPAFDLLELFAFVHPATFCLPTPKGLAEACGLTLPEKLEDEPLALFHVMQILLGRAADLDQTSDLRRLLWSMGRGGWQWTPFLLAAIGAEEDDGVRAGTSGLDAWKRLPEWEEVAPPPPPGGFTISSNETRMRLKDLLGQAAEDRPEQSDYAVAVSKAFINPEQEGQANVILAEAGTGVGKTLGYIAPASVWAEKNEAPVWLSTYTRNLQHQIDQELDRVFPNPLEKQERVVVRKGRENYLCLLNYEDAVKGAGMPGGRAVALGLMARWIAYTRNGDLSGGDFPSWLSDLVGGAYTVGLSDRRGECIYTACAHYNRCFIENGIRRSRRADLVVANHALVMVQAARGNLDLGGRTTRLVFDEGHHVFDAADGAFSAHLTALEMFELRRWLRGHEGKARGRARGLRARAEDLVGSEDAMKALDDLLRASTILVADGWRQRLNDGRPTGPAEEFLYHLRSIVMARAPGRNGPFGLEVPAVELDETFLELAQKLEMALAAMEKPASRLQTLLMRRLDEEADSLEGAVRARIELVSRSLEHRCKQLVTAWREMLKGLHDGTPPAFVDWLAVERADGRELDLGFLRHWIDPTLPFTQVVSEQAHGVVVTSATLTDGSGDEEQDWKAAAQRTGAEHLKFGATHTKVKSPFNYPEQTRVIVVNDVRKDDLAQVASAYRELMLASNGGALGLFTAISRLRAVHERIVAPLESMDIPLYSQHVDALNLPTLIDIFRAEKDACLLGTDAVRDGVDVPGESLRMIVFDRVPWPRPTILHKARRDQFGKRFFDDSLTRLKLKQAFGRLVRRKDDRGVFVMLDSMMPSRLSGAFPEGVKVQRIGLAEAVAEVRAFFGTGEVDPDQPGT</sequence>
<dbReference type="OrthoDB" id="9805194at2"/>
<dbReference type="Gene3D" id="3.40.50.300">
    <property type="entry name" value="P-loop containing nucleotide triphosphate hydrolases"/>
    <property type="match status" value="2"/>
</dbReference>
<dbReference type="GO" id="GO:0005524">
    <property type="term" value="F:ATP binding"/>
    <property type="evidence" value="ECO:0007669"/>
    <property type="project" value="UniProtKB-KW"/>
</dbReference>
<organism evidence="6 7">
    <name type="scientific">Aestuariispira insulae</name>
    <dbReference type="NCBI Taxonomy" id="1461337"/>
    <lineage>
        <taxon>Bacteria</taxon>
        <taxon>Pseudomonadati</taxon>
        <taxon>Pseudomonadota</taxon>
        <taxon>Alphaproteobacteria</taxon>
        <taxon>Rhodospirillales</taxon>
        <taxon>Kiloniellaceae</taxon>
        <taxon>Aestuariispira</taxon>
    </lineage>
</organism>
<comment type="similarity">
    <text evidence="4">Belongs to the helicase family. DinG subfamily.</text>
</comment>
<keyword evidence="7" id="KW-1185">Reference proteome</keyword>
<evidence type="ECO:0000259" key="5">
    <source>
        <dbReference type="PROSITE" id="PS51193"/>
    </source>
</evidence>
<comment type="caution">
    <text evidence="6">The sequence shown here is derived from an EMBL/GenBank/DDBJ whole genome shotgun (WGS) entry which is preliminary data.</text>
</comment>
<dbReference type="RefSeq" id="WP_115935413.1">
    <property type="nucleotide sequence ID" value="NZ_QRDW01000001.1"/>
</dbReference>
<protein>
    <submittedName>
        <fullName evidence="6">ATP-dependent DNA helicase DinG</fullName>
    </submittedName>
</protein>
<dbReference type="PANTHER" id="PTHR11472">
    <property type="entry name" value="DNA REPAIR DEAD HELICASE RAD3/XP-D SUBFAMILY MEMBER"/>
    <property type="match status" value="1"/>
</dbReference>
<reference evidence="6 7" key="1">
    <citation type="submission" date="2018-07" db="EMBL/GenBank/DDBJ databases">
        <title>Genomic Encyclopedia of Type Strains, Phase III (KMG-III): the genomes of soil and plant-associated and newly described type strains.</title>
        <authorList>
            <person name="Whitman W."/>
        </authorList>
    </citation>
    <scope>NUCLEOTIDE SEQUENCE [LARGE SCALE GENOMIC DNA]</scope>
    <source>
        <strain evidence="6 7">CECT 8488</strain>
    </source>
</reference>
<dbReference type="GO" id="GO:0016818">
    <property type="term" value="F:hydrolase activity, acting on acid anhydrides, in phosphorus-containing anhydrides"/>
    <property type="evidence" value="ECO:0007669"/>
    <property type="project" value="InterPro"/>
</dbReference>
<proteinExistence type="inferred from homology"/>
<accession>A0A3D9HY58</accession>
<dbReference type="InterPro" id="IPR027417">
    <property type="entry name" value="P-loop_NTPase"/>
</dbReference>
<evidence type="ECO:0000256" key="1">
    <source>
        <dbReference type="ARBA" id="ARBA00022741"/>
    </source>
</evidence>
<evidence type="ECO:0000313" key="7">
    <source>
        <dbReference type="Proteomes" id="UP000256845"/>
    </source>
</evidence>
<dbReference type="SUPFAM" id="SSF52540">
    <property type="entry name" value="P-loop containing nucleoside triphosphate hydrolases"/>
    <property type="match status" value="1"/>
</dbReference>
<dbReference type="PROSITE" id="PS51193">
    <property type="entry name" value="HELICASE_ATP_BIND_2"/>
    <property type="match status" value="1"/>
</dbReference>
<keyword evidence="1" id="KW-0547">Nucleotide-binding</keyword>
<dbReference type="InterPro" id="IPR045028">
    <property type="entry name" value="DinG/Rad3-like"/>
</dbReference>
<gene>
    <name evidence="6" type="ORF">DFP90_1011152</name>
</gene>
<dbReference type="AlphaFoldDB" id="A0A3D9HY58"/>
<keyword evidence="6" id="KW-0347">Helicase</keyword>
<keyword evidence="3" id="KW-0067">ATP-binding</keyword>
<name>A0A3D9HY58_9PROT</name>
<dbReference type="InterPro" id="IPR014013">
    <property type="entry name" value="Helic_SF1/SF2_ATP-bd_DinG/Rad3"/>
</dbReference>
<dbReference type="EMBL" id="QRDW01000001">
    <property type="protein sequence ID" value="RED54349.1"/>
    <property type="molecule type" value="Genomic_DNA"/>
</dbReference>
<evidence type="ECO:0000256" key="4">
    <source>
        <dbReference type="ARBA" id="ARBA00038058"/>
    </source>
</evidence>
<evidence type="ECO:0000256" key="2">
    <source>
        <dbReference type="ARBA" id="ARBA00022801"/>
    </source>
</evidence>
<dbReference type="PANTHER" id="PTHR11472:SF34">
    <property type="entry name" value="REGULATOR OF TELOMERE ELONGATION HELICASE 1"/>
    <property type="match status" value="1"/>
</dbReference>
<feature type="domain" description="Helicase ATP-binding" evidence="5">
    <location>
        <begin position="204"/>
        <end position="480"/>
    </location>
</feature>
<dbReference type="GO" id="GO:0003676">
    <property type="term" value="F:nucleic acid binding"/>
    <property type="evidence" value="ECO:0007669"/>
    <property type="project" value="InterPro"/>
</dbReference>
<dbReference type="GO" id="GO:0006139">
    <property type="term" value="P:nucleobase-containing compound metabolic process"/>
    <property type="evidence" value="ECO:0007669"/>
    <property type="project" value="InterPro"/>
</dbReference>
<dbReference type="SMART" id="SM00491">
    <property type="entry name" value="HELICc2"/>
    <property type="match status" value="1"/>
</dbReference>